<dbReference type="RefSeq" id="WP_126692872.1">
    <property type="nucleotide sequence ID" value="NZ_RXOF01000004.1"/>
</dbReference>
<organism evidence="4 5">
    <name type="scientific">Hymenobacter gummosus</name>
    <dbReference type="NCBI Taxonomy" id="1776032"/>
    <lineage>
        <taxon>Bacteria</taxon>
        <taxon>Pseudomonadati</taxon>
        <taxon>Bacteroidota</taxon>
        <taxon>Cytophagia</taxon>
        <taxon>Cytophagales</taxon>
        <taxon>Hymenobacteraceae</taxon>
        <taxon>Hymenobacter</taxon>
    </lineage>
</organism>
<keyword evidence="5" id="KW-1185">Reference proteome</keyword>
<evidence type="ECO:0000256" key="1">
    <source>
        <dbReference type="SAM" id="Coils"/>
    </source>
</evidence>
<keyword evidence="1" id="KW-0175">Coiled coil</keyword>
<comment type="caution">
    <text evidence="4">The sequence shown here is derived from an EMBL/GenBank/DDBJ whole genome shotgun (WGS) entry which is preliminary data.</text>
</comment>
<name>A0A3S0QIY6_9BACT</name>
<dbReference type="EMBL" id="RXOF01000004">
    <property type="protein sequence ID" value="RTQ50806.1"/>
    <property type="molecule type" value="Genomic_DNA"/>
</dbReference>
<dbReference type="OrthoDB" id="1362060at2"/>
<accession>A0A3S0QIY6</accession>
<gene>
    <name evidence="4" type="ORF">EJV47_09300</name>
</gene>
<proteinExistence type="predicted"/>
<dbReference type="AlphaFoldDB" id="A0A3S0QIY6"/>
<feature type="coiled-coil region" evidence="1">
    <location>
        <begin position="112"/>
        <end position="160"/>
    </location>
</feature>
<protein>
    <submittedName>
        <fullName evidence="4">Uncharacterized protein</fullName>
    </submittedName>
</protein>
<evidence type="ECO:0000256" key="2">
    <source>
        <dbReference type="SAM" id="MobiDB-lite"/>
    </source>
</evidence>
<evidence type="ECO:0000313" key="4">
    <source>
        <dbReference type="EMBL" id="RTQ50806.1"/>
    </source>
</evidence>
<feature type="chain" id="PRO_5018529696" evidence="3">
    <location>
        <begin position="24"/>
        <end position="278"/>
    </location>
</feature>
<dbReference type="PROSITE" id="PS51257">
    <property type="entry name" value="PROKAR_LIPOPROTEIN"/>
    <property type="match status" value="1"/>
</dbReference>
<evidence type="ECO:0000256" key="3">
    <source>
        <dbReference type="SAM" id="SignalP"/>
    </source>
</evidence>
<feature type="region of interest" description="Disordered" evidence="2">
    <location>
        <begin position="22"/>
        <end position="46"/>
    </location>
</feature>
<sequence>MNRLATSLAALLLAAACSSPDKPAEQATEAPSSAPTTPPPAAAPDTVGTALQRFDWEDDVCRYHGYFAPGKYSAAQLRDSYVLVNFPYATPTHRESIWEIEQFAPDSITGRLQRLEQEHQKERAELQALQVVPLPYWQRLKQLRQREEEEMYQLRKLTLRAYFEPQLLLSAPRAGKCQRYVQALTSPDSLQLLRAWRELVDEQKKNNGLPENLEAEYQIQLASAQPLRYARLRLMLFGWWNCANEHRQYVDVADEQKPWVAFEKLFAKIDRTDCEDVD</sequence>
<keyword evidence="3" id="KW-0732">Signal</keyword>
<evidence type="ECO:0000313" key="5">
    <source>
        <dbReference type="Proteomes" id="UP000282184"/>
    </source>
</evidence>
<feature type="signal peptide" evidence="3">
    <location>
        <begin position="1"/>
        <end position="23"/>
    </location>
</feature>
<reference evidence="4 5" key="1">
    <citation type="submission" date="2018-12" db="EMBL/GenBank/DDBJ databases">
        <title>Hymenobacter gummosus sp. nov., isolated from a spring.</title>
        <authorList>
            <person name="Nie L."/>
        </authorList>
    </citation>
    <scope>NUCLEOTIDE SEQUENCE [LARGE SCALE GENOMIC DNA]</scope>
    <source>
        <strain evidence="4 5">KCTC 52166</strain>
    </source>
</reference>
<dbReference type="Proteomes" id="UP000282184">
    <property type="component" value="Unassembled WGS sequence"/>
</dbReference>